<reference evidence="20" key="1">
    <citation type="submission" date="2020-06" db="EMBL/GenBank/DDBJ databases">
        <authorList>
            <consortium name="Wellcome Sanger Institute Data Sharing"/>
        </authorList>
    </citation>
    <scope>NUCLEOTIDE SEQUENCE [LARGE SCALE GENOMIC DNA]</scope>
</reference>
<dbReference type="EC" id="3.1.3.48" evidence="16"/>
<evidence type="ECO:0000256" key="5">
    <source>
        <dbReference type="ARBA" id="ARBA00022490"/>
    </source>
</evidence>
<keyword evidence="7 16" id="KW-0904">Protein phosphatase</keyword>
<evidence type="ECO:0000256" key="16">
    <source>
        <dbReference type="RuleBase" id="RU366038"/>
    </source>
</evidence>
<sequence>MAFMSRFSRSSRSRSSSRSPSRGQSGRASPSPVLSVTELERLLSTGKTACNHTDEVWPNLYIGDQDIASDRRELVRLGITHILNCAQSKWRGGAENYTGMNITYHGIEAHDSPSFDMSVNFYPAAEFIHRALSAGGKVLVHCAVGLSRSATLVLAYLMIRQNLTLVEAIRTVKDHRGVVPNRGFLRQLSGLDGILRESRQGAAHS</sequence>
<dbReference type="AlphaFoldDB" id="A0A8C5GAA1"/>
<evidence type="ECO:0000313" key="21">
    <source>
        <dbReference type="Proteomes" id="UP000694680"/>
    </source>
</evidence>
<evidence type="ECO:0000256" key="11">
    <source>
        <dbReference type="ARBA" id="ARBA00045755"/>
    </source>
</evidence>
<dbReference type="PROSITE" id="PS50056">
    <property type="entry name" value="TYR_PHOSPHATASE_2"/>
    <property type="match status" value="1"/>
</dbReference>
<comment type="subcellular location">
    <subcellularLocation>
        <location evidence="2">Cytoplasm</location>
    </subcellularLocation>
    <subcellularLocation>
        <location evidence="3">Golgi apparatus</location>
    </subcellularLocation>
    <subcellularLocation>
        <location evidence="1">Nucleus</location>
    </subcellularLocation>
</comment>
<dbReference type="PRINTS" id="PR01909">
    <property type="entry name" value="ADSPHPHTASEA"/>
</dbReference>
<comment type="function">
    <text evidence="16">Dual specificity phosphatase able to dephosphorylate phosphotyrosine, phosphoserine and phosphothreonine residues, with a preference for phosphotyrosine as a substrate.</text>
</comment>
<feature type="domain" description="Tyrosine-protein phosphatase" evidence="18">
    <location>
        <begin position="51"/>
        <end position="197"/>
    </location>
</feature>
<evidence type="ECO:0000256" key="14">
    <source>
        <dbReference type="ARBA" id="ARBA00051722"/>
    </source>
</evidence>
<dbReference type="Proteomes" id="UP000694680">
    <property type="component" value="Chromosome 12"/>
</dbReference>
<dbReference type="Ensembl" id="ENSGWIT00000028025.1">
    <property type="protein sequence ID" value="ENSGWIP00000025652.1"/>
    <property type="gene ID" value="ENSGWIG00000013509.1"/>
</dbReference>
<dbReference type="CDD" id="cd14578">
    <property type="entry name" value="DUSP26"/>
    <property type="match status" value="1"/>
</dbReference>
<dbReference type="GO" id="GO:0043409">
    <property type="term" value="P:negative regulation of MAPK cascade"/>
    <property type="evidence" value="ECO:0007669"/>
    <property type="project" value="TreeGrafter"/>
</dbReference>
<comment type="catalytic activity">
    <reaction evidence="13 16">
        <text>O-phospho-L-threonyl-[protein] + H2O = L-threonyl-[protein] + phosphate</text>
        <dbReference type="Rhea" id="RHEA:47004"/>
        <dbReference type="Rhea" id="RHEA-COMP:11060"/>
        <dbReference type="Rhea" id="RHEA-COMP:11605"/>
        <dbReference type="ChEBI" id="CHEBI:15377"/>
        <dbReference type="ChEBI" id="CHEBI:30013"/>
        <dbReference type="ChEBI" id="CHEBI:43474"/>
        <dbReference type="ChEBI" id="CHEBI:61977"/>
        <dbReference type="EC" id="3.1.3.16"/>
    </reaction>
</comment>
<evidence type="ECO:0000259" key="19">
    <source>
        <dbReference type="PROSITE" id="PS50056"/>
    </source>
</evidence>
<dbReference type="PROSITE" id="PS00383">
    <property type="entry name" value="TYR_PHOSPHATASE_1"/>
    <property type="match status" value="1"/>
</dbReference>
<dbReference type="PANTHER" id="PTHR45682:SF8">
    <property type="entry name" value="DUAL SPECIFICITY PROTEIN PHOSPHATASE 26"/>
    <property type="match status" value="1"/>
</dbReference>
<dbReference type="GO" id="GO:0008138">
    <property type="term" value="F:protein tyrosine/serine/threonine phosphatase activity"/>
    <property type="evidence" value="ECO:0007669"/>
    <property type="project" value="UniProtKB-UniRule"/>
</dbReference>
<dbReference type="PANTHER" id="PTHR45682">
    <property type="entry name" value="AGAP008228-PA"/>
    <property type="match status" value="1"/>
</dbReference>
<evidence type="ECO:0000256" key="10">
    <source>
        <dbReference type="ARBA" id="ARBA00038621"/>
    </source>
</evidence>
<keyword evidence="8" id="KW-0333">Golgi apparatus</keyword>
<dbReference type="GO" id="GO:0033549">
    <property type="term" value="F:MAP kinase phosphatase activity"/>
    <property type="evidence" value="ECO:0007669"/>
    <property type="project" value="TreeGrafter"/>
</dbReference>
<evidence type="ECO:0000256" key="6">
    <source>
        <dbReference type="ARBA" id="ARBA00022801"/>
    </source>
</evidence>
<dbReference type="CTD" id="78986"/>
<comment type="similarity">
    <text evidence="4 16">Belongs to the protein-tyrosine phosphatase family. Non-receptor class dual specificity subfamily.</text>
</comment>
<evidence type="ECO:0000256" key="13">
    <source>
        <dbReference type="ARBA" id="ARBA00048336"/>
    </source>
</evidence>
<dbReference type="InterPro" id="IPR020405">
    <property type="entry name" value="Atypical_DUSP_subfamA"/>
</dbReference>
<dbReference type="GO" id="GO:0005634">
    <property type="term" value="C:nucleus"/>
    <property type="evidence" value="ECO:0007669"/>
    <property type="project" value="UniProtKB-SubCell"/>
</dbReference>
<dbReference type="Pfam" id="PF00782">
    <property type="entry name" value="DSPc"/>
    <property type="match status" value="1"/>
</dbReference>
<dbReference type="InterPro" id="IPR016130">
    <property type="entry name" value="Tyr_Pase_AS"/>
</dbReference>
<dbReference type="SUPFAM" id="SSF52799">
    <property type="entry name" value="(Phosphotyrosine protein) phosphatases II"/>
    <property type="match status" value="1"/>
</dbReference>
<evidence type="ECO:0000256" key="9">
    <source>
        <dbReference type="ARBA" id="ARBA00023242"/>
    </source>
</evidence>
<comment type="subunit">
    <text evidence="10">Interacts with HSF4.</text>
</comment>
<evidence type="ECO:0000256" key="2">
    <source>
        <dbReference type="ARBA" id="ARBA00004496"/>
    </source>
</evidence>
<protein>
    <recommendedName>
        <fullName evidence="16">Dual specificity protein phosphatase</fullName>
        <ecNumber evidence="16">3.1.3.16</ecNumber>
        <ecNumber evidence="16">3.1.3.48</ecNumber>
    </recommendedName>
</protein>
<gene>
    <name evidence="20" type="primary">LOC114473207</name>
</gene>
<evidence type="ECO:0000256" key="1">
    <source>
        <dbReference type="ARBA" id="ARBA00004123"/>
    </source>
</evidence>
<dbReference type="GO" id="GO:0004722">
    <property type="term" value="F:protein serine/threonine phosphatase activity"/>
    <property type="evidence" value="ECO:0007669"/>
    <property type="project" value="UniProtKB-EC"/>
</dbReference>
<evidence type="ECO:0000259" key="18">
    <source>
        <dbReference type="PROSITE" id="PS50054"/>
    </source>
</evidence>
<dbReference type="EC" id="3.1.3.16" evidence="16"/>
<dbReference type="InterPro" id="IPR029021">
    <property type="entry name" value="Prot-tyrosine_phosphatase-like"/>
</dbReference>
<dbReference type="InterPro" id="IPR000340">
    <property type="entry name" value="Dual-sp_phosphatase_cat-dom"/>
</dbReference>
<keyword evidence="5" id="KW-0963">Cytoplasm</keyword>
<dbReference type="PROSITE" id="PS50054">
    <property type="entry name" value="TYR_PHOSPHATASE_DUAL"/>
    <property type="match status" value="1"/>
</dbReference>
<evidence type="ECO:0000313" key="20">
    <source>
        <dbReference type="Ensembl" id="ENSGWIP00000025652.1"/>
    </source>
</evidence>
<evidence type="ECO:0000256" key="15">
    <source>
        <dbReference type="PIRSR" id="PIRSR620405-1"/>
    </source>
</evidence>
<keyword evidence="21" id="KW-1185">Reference proteome</keyword>
<accession>A0A8C5GAA1</accession>
<comment type="function">
    <text evidence="11">Dual specificity phosphatase able to dephosphorylate phosphotyrosine, phosphoserine and phosphothreonine residues within the same substrate, with a preference for phosphotyrosine as a substrate. Involved in the modulation of AMPK and MAPK1/2 signaling pathways.</text>
</comment>
<dbReference type="InterPro" id="IPR000387">
    <property type="entry name" value="Tyr_Pase_dom"/>
</dbReference>
<dbReference type="FunFam" id="3.90.190.10:FF:000037">
    <property type="entry name" value="dual specificity protein phosphatase 26"/>
    <property type="match status" value="1"/>
</dbReference>
<reference evidence="20" key="3">
    <citation type="submission" date="2025-09" db="UniProtKB">
        <authorList>
            <consortium name="Ensembl"/>
        </authorList>
    </citation>
    <scope>IDENTIFICATION</scope>
</reference>
<name>A0A8C5GAA1_GOUWI</name>
<evidence type="ECO:0000256" key="12">
    <source>
        <dbReference type="ARBA" id="ARBA00047761"/>
    </source>
</evidence>
<evidence type="ECO:0000256" key="4">
    <source>
        <dbReference type="ARBA" id="ARBA00008601"/>
    </source>
</evidence>
<organism evidence="20 21">
    <name type="scientific">Gouania willdenowi</name>
    <name type="common">Blunt-snouted clingfish</name>
    <name type="synonym">Lepadogaster willdenowi</name>
    <dbReference type="NCBI Taxonomy" id="441366"/>
    <lineage>
        <taxon>Eukaryota</taxon>
        <taxon>Metazoa</taxon>
        <taxon>Chordata</taxon>
        <taxon>Craniata</taxon>
        <taxon>Vertebrata</taxon>
        <taxon>Euteleostomi</taxon>
        <taxon>Actinopterygii</taxon>
        <taxon>Neopterygii</taxon>
        <taxon>Teleostei</taxon>
        <taxon>Neoteleostei</taxon>
        <taxon>Acanthomorphata</taxon>
        <taxon>Ovalentaria</taxon>
        <taxon>Blenniimorphae</taxon>
        <taxon>Blenniiformes</taxon>
        <taxon>Gobiesocoidei</taxon>
        <taxon>Gobiesocidae</taxon>
        <taxon>Gobiesocinae</taxon>
        <taxon>Gouania</taxon>
    </lineage>
</organism>
<dbReference type="Gene3D" id="3.90.190.10">
    <property type="entry name" value="Protein tyrosine phosphatase superfamily"/>
    <property type="match status" value="1"/>
</dbReference>
<feature type="domain" description="Tyrosine specific protein phosphatases" evidence="19">
    <location>
        <begin position="119"/>
        <end position="176"/>
    </location>
</feature>
<dbReference type="PRINTS" id="PR01908">
    <property type="entry name" value="ADSPHPHTASE"/>
</dbReference>
<comment type="catalytic activity">
    <reaction evidence="14 16">
        <text>O-phospho-L-tyrosyl-[protein] + H2O = L-tyrosyl-[protein] + phosphate</text>
        <dbReference type="Rhea" id="RHEA:10684"/>
        <dbReference type="Rhea" id="RHEA-COMP:10136"/>
        <dbReference type="Rhea" id="RHEA-COMP:20101"/>
        <dbReference type="ChEBI" id="CHEBI:15377"/>
        <dbReference type="ChEBI" id="CHEBI:43474"/>
        <dbReference type="ChEBI" id="CHEBI:46858"/>
        <dbReference type="ChEBI" id="CHEBI:61978"/>
        <dbReference type="EC" id="3.1.3.48"/>
    </reaction>
</comment>
<comment type="catalytic activity">
    <reaction evidence="12 16">
        <text>O-phospho-L-seryl-[protein] + H2O = L-seryl-[protein] + phosphate</text>
        <dbReference type="Rhea" id="RHEA:20629"/>
        <dbReference type="Rhea" id="RHEA-COMP:9863"/>
        <dbReference type="Rhea" id="RHEA-COMP:11604"/>
        <dbReference type="ChEBI" id="CHEBI:15377"/>
        <dbReference type="ChEBI" id="CHEBI:29999"/>
        <dbReference type="ChEBI" id="CHEBI:43474"/>
        <dbReference type="ChEBI" id="CHEBI:83421"/>
        <dbReference type="EC" id="3.1.3.16"/>
    </reaction>
</comment>
<dbReference type="OrthoDB" id="2017893at2759"/>
<dbReference type="GO" id="GO:0004725">
    <property type="term" value="F:protein tyrosine phosphatase activity"/>
    <property type="evidence" value="ECO:0007669"/>
    <property type="project" value="UniProtKB-EC"/>
</dbReference>
<feature type="compositionally biased region" description="Low complexity" evidence="17">
    <location>
        <begin position="1"/>
        <end position="31"/>
    </location>
</feature>
<feature type="region of interest" description="Disordered" evidence="17">
    <location>
        <begin position="1"/>
        <end position="33"/>
    </location>
</feature>
<evidence type="ECO:0000256" key="7">
    <source>
        <dbReference type="ARBA" id="ARBA00022912"/>
    </source>
</evidence>
<dbReference type="GO" id="GO:0005794">
    <property type="term" value="C:Golgi apparatus"/>
    <property type="evidence" value="ECO:0007669"/>
    <property type="project" value="UniProtKB-SubCell"/>
</dbReference>
<reference evidence="20" key="2">
    <citation type="submission" date="2025-08" db="UniProtKB">
        <authorList>
            <consortium name="Ensembl"/>
        </authorList>
    </citation>
    <scope>IDENTIFICATION</scope>
</reference>
<dbReference type="SMART" id="SM00195">
    <property type="entry name" value="DSPc"/>
    <property type="match status" value="1"/>
</dbReference>
<feature type="active site" description="Phosphocysteine intermediate" evidence="15">
    <location>
        <position position="142"/>
    </location>
</feature>
<dbReference type="InterPro" id="IPR020422">
    <property type="entry name" value="TYR_PHOSPHATASE_DUAL_dom"/>
</dbReference>
<evidence type="ECO:0000256" key="8">
    <source>
        <dbReference type="ARBA" id="ARBA00023034"/>
    </source>
</evidence>
<keyword evidence="6 16" id="KW-0378">Hydrolase</keyword>
<proteinExistence type="inferred from homology"/>
<evidence type="ECO:0000256" key="17">
    <source>
        <dbReference type="SAM" id="MobiDB-lite"/>
    </source>
</evidence>
<evidence type="ECO:0000256" key="3">
    <source>
        <dbReference type="ARBA" id="ARBA00004555"/>
    </source>
</evidence>
<keyword evidence="9" id="KW-0539">Nucleus</keyword>